<dbReference type="Pfam" id="PF02782">
    <property type="entry name" value="FGGY_C"/>
    <property type="match status" value="1"/>
</dbReference>
<dbReference type="GO" id="GO:0019563">
    <property type="term" value="P:glycerol catabolic process"/>
    <property type="evidence" value="ECO:0007669"/>
    <property type="project" value="UniProtKB-UniRule"/>
</dbReference>
<feature type="binding site" evidence="12">
    <location>
        <position position="410"/>
    </location>
    <ligand>
        <name>ADP</name>
        <dbReference type="ChEBI" id="CHEBI:456216"/>
    </ligand>
</feature>
<dbReference type="RefSeq" id="WP_131933776.1">
    <property type="nucleotide sequence ID" value="NZ_SMDF01000011.1"/>
</dbReference>
<dbReference type="CDD" id="cd07786">
    <property type="entry name" value="FGGY_EcGK_like"/>
    <property type="match status" value="1"/>
</dbReference>
<dbReference type="PANTHER" id="PTHR10196:SF69">
    <property type="entry name" value="GLYCEROL KINASE"/>
    <property type="match status" value="1"/>
</dbReference>
<dbReference type="GO" id="GO:0005829">
    <property type="term" value="C:cytosol"/>
    <property type="evidence" value="ECO:0007669"/>
    <property type="project" value="TreeGrafter"/>
</dbReference>
<dbReference type="NCBIfam" id="TIGR01311">
    <property type="entry name" value="glycerol_kin"/>
    <property type="match status" value="1"/>
</dbReference>
<protein>
    <recommendedName>
        <fullName evidence="12">Glycerol kinase</fullName>
        <ecNumber evidence="12">2.7.1.30</ecNumber>
    </recommendedName>
    <alternativeName>
        <fullName evidence="12">ATP:glycerol 3-phosphotransferase</fullName>
    </alternativeName>
    <alternativeName>
        <fullName evidence="12">Glycerokinase</fullName>
        <shortName evidence="12">GK</shortName>
    </alternativeName>
</protein>
<comment type="similarity">
    <text evidence="2 12 13">Belongs to the FGGY kinase family.</text>
</comment>
<dbReference type="FunFam" id="3.30.420.40:FF:000008">
    <property type="entry name" value="Glycerol kinase"/>
    <property type="match status" value="1"/>
</dbReference>
<dbReference type="FunFam" id="3.30.420.40:FF:000007">
    <property type="entry name" value="Glycerol kinase"/>
    <property type="match status" value="1"/>
</dbReference>
<evidence type="ECO:0000259" key="14">
    <source>
        <dbReference type="Pfam" id="PF00370"/>
    </source>
</evidence>
<evidence type="ECO:0000256" key="12">
    <source>
        <dbReference type="HAMAP-Rule" id="MF_00186"/>
    </source>
</evidence>
<feature type="binding site" evidence="12">
    <location>
        <position position="244"/>
    </location>
    <ligand>
        <name>sn-glycerol 3-phosphate</name>
        <dbReference type="ChEBI" id="CHEBI:57597"/>
    </ligand>
</feature>
<feature type="binding site" evidence="12">
    <location>
        <position position="244"/>
    </location>
    <ligand>
        <name>glycerol</name>
        <dbReference type="ChEBI" id="CHEBI:17754"/>
    </ligand>
</feature>
<feature type="binding site" evidence="12">
    <location>
        <position position="82"/>
    </location>
    <ligand>
        <name>sn-glycerol 3-phosphate</name>
        <dbReference type="ChEBI" id="CHEBI:57597"/>
    </ligand>
</feature>
<feature type="binding site" evidence="12">
    <location>
        <position position="266"/>
    </location>
    <ligand>
        <name>ADP</name>
        <dbReference type="ChEBI" id="CHEBI:456216"/>
    </ligand>
</feature>
<evidence type="ECO:0000259" key="15">
    <source>
        <dbReference type="Pfam" id="PF02782"/>
    </source>
</evidence>
<evidence type="ECO:0000256" key="11">
    <source>
        <dbReference type="ARBA" id="ARBA00063665"/>
    </source>
</evidence>
<feature type="domain" description="Carbohydrate kinase FGGY C-terminal" evidence="15">
    <location>
        <begin position="261"/>
        <end position="449"/>
    </location>
</feature>
<dbReference type="GO" id="GO:0004370">
    <property type="term" value="F:glycerol kinase activity"/>
    <property type="evidence" value="ECO:0007669"/>
    <property type="project" value="UniProtKB-UniRule"/>
</dbReference>
<dbReference type="HAMAP" id="MF_00186">
    <property type="entry name" value="Glycerol_kin"/>
    <property type="match status" value="1"/>
</dbReference>
<feature type="binding site" evidence="12">
    <location>
        <position position="83"/>
    </location>
    <ligand>
        <name>sn-glycerol 3-phosphate</name>
        <dbReference type="ChEBI" id="CHEBI:57597"/>
    </ligand>
</feature>
<proteinExistence type="inferred from homology"/>
<feature type="binding site" evidence="12">
    <location>
        <position position="12"/>
    </location>
    <ligand>
        <name>ATP</name>
        <dbReference type="ChEBI" id="CHEBI:30616"/>
    </ligand>
</feature>
<dbReference type="InterPro" id="IPR018483">
    <property type="entry name" value="Carb_kinase_FGGY_CS"/>
</dbReference>
<sequence length="496" mass="55043">MKKYILSLDQGTTSSRAILFNKKGEIVHSAQKEFTQHFPKPGWVEHNAQEIWGSILAVIATCLSEADVKPEQIAGIGITNQRETAVVWDKTTGKPIYNAIVWQSRQTVEICDELKEKGYSEMVREKTGLLIDAYFSGTKVKWILDNVEGAREKAENGDLLFGTIDTWLVWKLSGGKAHVTDYSNASRTLMFNIHDLQWDDELLDMLTVPKSMLPEVRPSSEIYGETIDYHFFGQNIPIAGVAGDQQAALFGQACFGEGMAKNTYGTGCFMLMNTGEKAVASEHGLLTTIAWGIDGKVNYALEGSIFVAGSAIQWLRDGMRMFKDASESEVYASRVASTEGVYVVPAFVGLGTPYWDSEVRGAMFGVTRGTTKEHFIRATLESLAYQTKDVLCAMEADSGIELKTLRVDGGAVKNNFLMKFQSDILAVPVERPVINETTALGAAYLAGLAVGYWKNQDEIKEQWHMDKRFEPTMETETSEELYAGWKKAIEATKAFK</sequence>
<feature type="domain" description="Carbohydrate kinase FGGY N-terminal" evidence="14">
    <location>
        <begin position="4"/>
        <end position="251"/>
    </location>
</feature>
<dbReference type="NCBIfam" id="NF000756">
    <property type="entry name" value="PRK00047.1"/>
    <property type="match status" value="1"/>
</dbReference>
<feature type="binding site" evidence="12">
    <location>
        <position position="245"/>
    </location>
    <ligand>
        <name>glycerol</name>
        <dbReference type="ChEBI" id="CHEBI:17754"/>
    </ligand>
</feature>
<name>A0A4R4BEH7_BACTU</name>
<dbReference type="GO" id="GO:0005524">
    <property type="term" value="F:ATP binding"/>
    <property type="evidence" value="ECO:0007669"/>
    <property type="project" value="UniProtKB-UniRule"/>
</dbReference>
<feature type="binding site" evidence="12">
    <location>
        <position position="13"/>
    </location>
    <ligand>
        <name>ATP</name>
        <dbReference type="ChEBI" id="CHEBI:30616"/>
    </ligand>
</feature>
<evidence type="ECO:0000256" key="9">
    <source>
        <dbReference type="ARBA" id="ARBA00052101"/>
    </source>
</evidence>
<dbReference type="InterPro" id="IPR018484">
    <property type="entry name" value="FGGY_N"/>
</dbReference>
<feature type="binding site" evidence="12">
    <location>
        <position position="414"/>
    </location>
    <ligand>
        <name>ADP</name>
        <dbReference type="ChEBI" id="CHEBI:456216"/>
    </ligand>
</feature>
<dbReference type="EMBL" id="SMDG01000011">
    <property type="protein sequence ID" value="TCW53525.1"/>
    <property type="molecule type" value="Genomic_DNA"/>
</dbReference>
<dbReference type="UniPathway" id="UPA00618">
    <property type="reaction ID" value="UER00672"/>
</dbReference>
<feature type="modified residue" description="Phosphohistidine; by HPr" evidence="12">
    <location>
        <position position="230"/>
    </location>
</feature>
<comment type="caution">
    <text evidence="16">The sequence shown here is derived from an EMBL/GenBank/DDBJ whole genome shotgun (WGS) entry which is preliminary data.</text>
</comment>
<comment type="PTM">
    <text evidence="12">The phosphoenolpyruvate-dependent sugar phosphotransferase system (PTS), including enzyme I, and histidine-containing protein (HPr) are required for the phosphorylation, which leads to the activation of the enzyme.</text>
</comment>
<evidence type="ECO:0000256" key="5">
    <source>
        <dbReference type="ARBA" id="ARBA00022741"/>
    </source>
</evidence>
<dbReference type="PIRSF" id="PIRSF000538">
    <property type="entry name" value="GlpK"/>
    <property type="match status" value="1"/>
</dbReference>
<keyword evidence="5 12" id="KW-0547">Nucleotide-binding</keyword>
<evidence type="ECO:0000313" key="16">
    <source>
        <dbReference type="EMBL" id="TCW53525.1"/>
    </source>
</evidence>
<dbReference type="PROSITE" id="PS00445">
    <property type="entry name" value="FGGY_KINASES_2"/>
    <property type="match status" value="1"/>
</dbReference>
<comment type="catalytic activity">
    <reaction evidence="9 12">
        <text>glycerol + ATP = sn-glycerol 3-phosphate + ADP + H(+)</text>
        <dbReference type="Rhea" id="RHEA:21644"/>
        <dbReference type="ChEBI" id="CHEBI:15378"/>
        <dbReference type="ChEBI" id="CHEBI:17754"/>
        <dbReference type="ChEBI" id="CHEBI:30616"/>
        <dbReference type="ChEBI" id="CHEBI:57597"/>
        <dbReference type="ChEBI" id="CHEBI:456216"/>
        <dbReference type="EC" id="2.7.1.30"/>
    </reaction>
</comment>
<dbReference type="SUPFAM" id="SSF53067">
    <property type="entry name" value="Actin-like ATPase domain"/>
    <property type="match status" value="2"/>
</dbReference>
<gene>
    <name evidence="12" type="primary">glpK</name>
    <name evidence="16" type="ORF">EC910_111124</name>
</gene>
<comment type="activity regulation">
    <text evidence="12">Activated by phosphorylation and inhibited by fructose 1,6-bisphosphate (FBP).</text>
</comment>
<evidence type="ECO:0000256" key="8">
    <source>
        <dbReference type="ARBA" id="ARBA00022840"/>
    </source>
</evidence>
<accession>A0A4R4BEH7</accession>
<evidence type="ECO:0000256" key="13">
    <source>
        <dbReference type="RuleBase" id="RU003733"/>
    </source>
</evidence>
<keyword evidence="4 12" id="KW-0808">Transferase</keyword>
<evidence type="ECO:0000256" key="7">
    <source>
        <dbReference type="ARBA" id="ARBA00022798"/>
    </source>
</evidence>
<feature type="binding site" evidence="12">
    <location>
        <position position="309"/>
    </location>
    <ligand>
        <name>ADP</name>
        <dbReference type="ChEBI" id="CHEBI:456216"/>
    </ligand>
</feature>
<feature type="binding site" evidence="12">
    <location>
        <position position="410"/>
    </location>
    <ligand>
        <name>ATP</name>
        <dbReference type="ChEBI" id="CHEBI:30616"/>
    </ligand>
</feature>
<evidence type="ECO:0000256" key="2">
    <source>
        <dbReference type="ARBA" id="ARBA00009156"/>
    </source>
</evidence>
<feature type="binding site" evidence="12">
    <location>
        <position position="82"/>
    </location>
    <ligand>
        <name>glycerol</name>
        <dbReference type="ChEBI" id="CHEBI:17754"/>
    </ligand>
</feature>
<comment type="pathway">
    <text evidence="1 12">Polyol metabolism; glycerol degradation via glycerol kinase pathway; sn-glycerol 3-phosphate from glycerol: step 1/1.</text>
</comment>
<feature type="binding site" evidence="12">
    <location>
        <position position="83"/>
    </location>
    <ligand>
        <name>glycerol</name>
        <dbReference type="ChEBI" id="CHEBI:17754"/>
    </ligand>
</feature>
<feature type="binding site" evidence="12">
    <location>
        <position position="12"/>
    </location>
    <ligand>
        <name>sn-glycerol 3-phosphate</name>
        <dbReference type="ChEBI" id="CHEBI:57597"/>
    </ligand>
</feature>
<organism evidence="16 17">
    <name type="scientific">Bacillus thuringiensis</name>
    <dbReference type="NCBI Taxonomy" id="1428"/>
    <lineage>
        <taxon>Bacteria</taxon>
        <taxon>Bacillati</taxon>
        <taxon>Bacillota</taxon>
        <taxon>Bacilli</taxon>
        <taxon>Bacillales</taxon>
        <taxon>Bacillaceae</taxon>
        <taxon>Bacillus</taxon>
        <taxon>Bacillus cereus group</taxon>
    </lineage>
</organism>
<dbReference type="InterPro" id="IPR018485">
    <property type="entry name" value="FGGY_C"/>
</dbReference>
<feature type="binding site" evidence="12">
    <location>
        <position position="16"/>
    </location>
    <ligand>
        <name>ADP</name>
        <dbReference type="ChEBI" id="CHEBI:456216"/>
    </ligand>
</feature>
<evidence type="ECO:0000256" key="10">
    <source>
        <dbReference type="ARBA" id="ARBA00054633"/>
    </source>
</evidence>
<keyword evidence="8 12" id="KW-0067">ATP-binding</keyword>
<feature type="binding site" evidence="12">
    <location>
        <position position="266"/>
    </location>
    <ligand>
        <name>ATP</name>
        <dbReference type="ChEBI" id="CHEBI:30616"/>
    </ligand>
</feature>
<reference evidence="16 17" key="1">
    <citation type="submission" date="2019-03" db="EMBL/GenBank/DDBJ databases">
        <title>Above-ground endophytic microbial communities from plants in different locations in the United States.</title>
        <authorList>
            <person name="Frank C."/>
        </authorList>
    </citation>
    <scope>NUCLEOTIDE SEQUENCE [LARGE SCALE GENOMIC DNA]</scope>
    <source>
        <strain evidence="16 17">LP_2_YM</strain>
    </source>
</reference>
<evidence type="ECO:0000256" key="1">
    <source>
        <dbReference type="ARBA" id="ARBA00005190"/>
    </source>
</evidence>
<feature type="binding site" evidence="12">
    <location>
        <position position="313"/>
    </location>
    <ligand>
        <name>ATP</name>
        <dbReference type="ChEBI" id="CHEBI:30616"/>
    </ligand>
</feature>
<dbReference type="AlphaFoldDB" id="A0A4R4BEH7"/>
<evidence type="ECO:0000256" key="3">
    <source>
        <dbReference type="ARBA" id="ARBA00022553"/>
    </source>
</evidence>
<feature type="binding site" evidence="12">
    <location>
        <position position="309"/>
    </location>
    <ligand>
        <name>ATP</name>
        <dbReference type="ChEBI" id="CHEBI:30616"/>
    </ligand>
</feature>
<feature type="binding site" evidence="12">
    <location>
        <position position="134"/>
    </location>
    <ligand>
        <name>sn-glycerol 3-phosphate</name>
        <dbReference type="ChEBI" id="CHEBI:57597"/>
    </ligand>
</feature>
<dbReference type="InterPro" id="IPR043129">
    <property type="entry name" value="ATPase_NBD"/>
</dbReference>
<comment type="subunit">
    <text evidence="11 12">Homotetramer and homodimer (in equilibrium).</text>
</comment>
<dbReference type="GO" id="GO:0006072">
    <property type="term" value="P:glycerol-3-phosphate metabolic process"/>
    <property type="evidence" value="ECO:0007669"/>
    <property type="project" value="InterPro"/>
</dbReference>
<evidence type="ECO:0000256" key="4">
    <source>
        <dbReference type="ARBA" id="ARBA00022679"/>
    </source>
</evidence>
<dbReference type="InterPro" id="IPR000577">
    <property type="entry name" value="Carb_kinase_FGGY"/>
</dbReference>
<dbReference type="PROSITE" id="PS00933">
    <property type="entry name" value="FGGY_KINASES_1"/>
    <property type="match status" value="1"/>
</dbReference>
<evidence type="ECO:0000256" key="6">
    <source>
        <dbReference type="ARBA" id="ARBA00022777"/>
    </source>
</evidence>
<dbReference type="Proteomes" id="UP000295285">
    <property type="component" value="Unassembled WGS sequence"/>
</dbReference>
<feature type="binding site" evidence="12">
    <location>
        <position position="12"/>
    </location>
    <ligand>
        <name>ADP</name>
        <dbReference type="ChEBI" id="CHEBI:456216"/>
    </ligand>
</feature>
<feature type="binding site" evidence="12">
    <location>
        <position position="134"/>
    </location>
    <ligand>
        <name>glycerol</name>
        <dbReference type="ChEBI" id="CHEBI:17754"/>
    </ligand>
</feature>
<dbReference type="EC" id="2.7.1.30" evidence="12"/>
<dbReference type="InterPro" id="IPR005999">
    <property type="entry name" value="Glycerol_kin"/>
</dbReference>
<comment type="function">
    <text evidence="10 12">Key enzyme in the regulation of glycerol uptake and metabolism. Catalyzes the phosphorylation of glycerol to yield sn-glycerol 3-phosphate.</text>
</comment>
<evidence type="ECO:0000313" key="17">
    <source>
        <dbReference type="Proteomes" id="UP000295285"/>
    </source>
</evidence>
<feature type="binding site" evidence="12">
    <location>
        <position position="14"/>
    </location>
    <ligand>
        <name>ATP</name>
        <dbReference type="ChEBI" id="CHEBI:30616"/>
    </ligand>
</feature>
<dbReference type="Pfam" id="PF00370">
    <property type="entry name" value="FGGY_N"/>
    <property type="match status" value="1"/>
</dbReference>
<keyword evidence="3 12" id="KW-0597">Phosphoprotein</keyword>
<keyword evidence="7 12" id="KW-0319">Glycerol metabolism</keyword>
<dbReference type="PANTHER" id="PTHR10196">
    <property type="entry name" value="SUGAR KINASE"/>
    <property type="match status" value="1"/>
</dbReference>
<dbReference type="Gene3D" id="3.30.420.40">
    <property type="match status" value="2"/>
</dbReference>
<keyword evidence="6 12" id="KW-0418">Kinase</keyword>